<sequence>MDISVLKLNSSGSIDSKEILPVNDFEAPQFVQSIYPLRVNLHNLFVGLPSIGGALAFAQKMLIDVNKGEVMDTRTISEVNTV</sequence>
<protein>
    <submittedName>
        <fullName evidence="1">Uncharacterized protein</fullName>
    </submittedName>
</protein>
<proteinExistence type="predicted"/>
<dbReference type="PANTHER" id="PTHR36020:SF1">
    <property type="entry name" value="TRANSMEMBRANE PROTEIN"/>
    <property type="match status" value="1"/>
</dbReference>
<reference evidence="1 2" key="1">
    <citation type="journal article" date="2020" name="Nat. Commun.">
        <title>Genome of Tripterygium wilfordii and identification of cytochrome P450 involved in triptolide biosynthesis.</title>
        <authorList>
            <person name="Tu L."/>
            <person name="Su P."/>
            <person name="Zhang Z."/>
            <person name="Gao L."/>
            <person name="Wang J."/>
            <person name="Hu T."/>
            <person name="Zhou J."/>
            <person name="Zhang Y."/>
            <person name="Zhao Y."/>
            <person name="Liu Y."/>
            <person name="Song Y."/>
            <person name="Tong Y."/>
            <person name="Lu Y."/>
            <person name="Yang J."/>
            <person name="Xu C."/>
            <person name="Jia M."/>
            <person name="Peters R.J."/>
            <person name="Huang L."/>
            <person name="Gao W."/>
        </authorList>
    </citation>
    <scope>NUCLEOTIDE SEQUENCE [LARGE SCALE GENOMIC DNA]</scope>
    <source>
        <strain evidence="2">cv. XIE 37</strain>
        <tissue evidence="1">Leaf</tissue>
    </source>
</reference>
<evidence type="ECO:0000313" key="1">
    <source>
        <dbReference type="EMBL" id="KAF5742720.1"/>
    </source>
</evidence>
<dbReference type="PANTHER" id="PTHR36020">
    <property type="entry name" value="TRANSMEMBRANE PROTEIN"/>
    <property type="match status" value="1"/>
</dbReference>
<dbReference type="Proteomes" id="UP000593562">
    <property type="component" value="Unassembled WGS sequence"/>
</dbReference>
<organism evidence="1 2">
    <name type="scientific">Tripterygium wilfordii</name>
    <name type="common">Thunder God vine</name>
    <dbReference type="NCBI Taxonomy" id="458696"/>
    <lineage>
        <taxon>Eukaryota</taxon>
        <taxon>Viridiplantae</taxon>
        <taxon>Streptophyta</taxon>
        <taxon>Embryophyta</taxon>
        <taxon>Tracheophyta</taxon>
        <taxon>Spermatophyta</taxon>
        <taxon>Magnoliopsida</taxon>
        <taxon>eudicotyledons</taxon>
        <taxon>Gunneridae</taxon>
        <taxon>Pentapetalae</taxon>
        <taxon>rosids</taxon>
        <taxon>fabids</taxon>
        <taxon>Celastrales</taxon>
        <taxon>Celastraceae</taxon>
        <taxon>Tripterygium</taxon>
    </lineage>
</organism>
<dbReference type="AlphaFoldDB" id="A0A7J7D8M8"/>
<comment type="caution">
    <text evidence="1">The sequence shown here is derived from an EMBL/GenBank/DDBJ whole genome shotgun (WGS) entry which is preliminary data.</text>
</comment>
<dbReference type="EMBL" id="JAAARO010000009">
    <property type="protein sequence ID" value="KAF5742720.1"/>
    <property type="molecule type" value="Genomic_DNA"/>
</dbReference>
<keyword evidence="2" id="KW-1185">Reference proteome</keyword>
<accession>A0A7J7D8M8</accession>
<name>A0A7J7D8M8_TRIWF</name>
<gene>
    <name evidence="1" type="ORF">HS088_TW09G00775</name>
</gene>
<dbReference type="InParanoid" id="A0A7J7D8M8"/>
<evidence type="ECO:0000313" key="2">
    <source>
        <dbReference type="Proteomes" id="UP000593562"/>
    </source>
</evidence>